<feature type="transmembrane region" description="Helical" evidence="2">
    <location>
        <begin position="238"/>
        <end position="257"/>
    </location>
</feature>
<reference evidence="3 4" key="1">
    <citation type="submission" date="2024-02" db="EMBL/GenBank/DDBJ databases">
        <title>De novo assembly and annotation of 12 fungi associated with fruit tree decline syndrome in Ontario, Canada.</title>
        <authorList>
            <person name="Sulman M."/>
            <person name="Ellouze W."/>
            <person name="Ilyukhin E."/>
        </authorList>
    </citation>
    <scope>NUCLEOTIDE SEQUENCE [LARGE SCALE GENOMIC DNA]</scope>
    <source>
        <strain evidence="3 4">M42-189</strain>
    </source>
</reference>
<feature type="transmembrane region" description="Helical" evidence="2">
    <location>
        <begin position="277"/>
        <end position="296"/>
    </location>
</feature>
<evidence type="ECO:0000256" key="1">
    <source>
        <dbReference type="SAM" id="MobiDB-lite"/>
    </source>
</evidence>
<proteinExistence type="predicted"/>
<feature type="transmembrane region" description="Helical" evidence="2">
    <location>
        <begin position="86"/>
        <end position="108"/>
    </location>
</feature>
<feature type="transmembrane region" description="Helical" evidence="2">
    <location>
        <begin position="162"/>
        <end position="181"/>
    </location>
</feature>
<evidence type="ECO:0000313" key="4">
    <source>
        <dbReference type="Proteomes" id="UP001521785"/>
    </source>
</evidence>
<evidence type="ECO:0000313" key="3">
    <source>
        <dbReference type="EMBL" id="KAL1601545.1"/>
    </source>
</evidence>
<dbReference type="EMBL" id="JAKJXO020000008">
    <property type="protein sequence ID" value="KAL1601545.1"/>
    <property type="molecule type" value="Genomic_DNA"/>
</dbReference>
<name>A0ABR3RAT2_9PLEO</name>
<feature type="region of interest" description="Disordered" evidence="1">
    <location>
        <begin position="610"/>
        <end position="698"/>
    </location>
</feature>
<sequence length="698" mass="75929">MTLNSSAVPQNPWTSQNETRTLIGSLKLAQVQTLRTMHLTLGAFSLALALLTVHRIISDASRTAELQAHLRKVRFAALRNVHPAEIFPLVLATGAVIQQIIFVAVQSTSLSSVLSNQCRGLAMITLPAIFLLGIITLVFGIDMAMRALKADRFAPKGKWTTTICIGFVAFLTLMMWMPTVAWPMYNRCFASLIWFPMRYDLLMLVVLVILIGMFLTLAAIISIQLMRTSDVDPNQRIAASRMCYYLIMTALLYTLVLPVEVQAHRRDFNSTYATSRIAEVALFCSGIVIAFVHLFLRVNATRLVIKPMSEMNSSTKQKRPKLRLFGPSDLEMNISGPLALQGGRRPESRQGLIDVGPEKNRFDFEPGYFERSERPLTPASARSQGPIDPTKWPLPPDPVQTGFFAEQKDGTTGLHRRNKSNYSLFPTRAEEVPRLPATVYSPPRSAGPPGRFSQLAMRRQSRKDSIADTKSVTDVGEAFSFLVKPPPLFSGRHNRNQSTDSSATVQIGLRFSLAPAILGAGTYGQDAPPVPPLRRDESESSIETLGLPIQSPSTNTTPSDLEGETLQAVAFPQPPKPAVTSPAKPSPGKTAAFPVLSPATYLQDQREKILPPTPRSALPGPPPTSQPPVPLRAGPGLSGLRMNPISPASTLSPTSPATPSIQASRSNSLRSNASPSPTARIPLGAGTMARTPPANGWI</sequence>
<comment type="caution">
    <text evidence="3">The sequence shown here is derived from an EMBL/GenBank/DDBJ whole genome shotgun (WGS) entry which is preliminary data.</text>
</comment>
<accession>A0ABR3RAT2</accession>
<keyword evidence="2" id="KW-0812">Transmembrane</keyword>
<keyword evidence="4" id="KW-1185">Reference proteome</keyword>
<feature type="transmembrane region" description="Helical" evidence="2">
    <location>
        <begin position="120"/>
        <end position="141"/>
    </location>
</feature>
<keyword evidence="2" id="KW-1133">Transmembrane helix</keyword>
<feature type="region of interest" description="Disordered" evidence="1">
    <location>
        <begin position="572"/>
        <end position="594"/>
    </location>
</feature>
<feature type="transmembrane region" description="Helical" evidence="2">
    <location>
        <begin position="201"/>
        <end position="226"/>
    </location>
</feature>
<feature type="compositionally biased region" description="Pro residues" evidence="1">
    <location>
        <begin position="611"/>
        <end position="630"/>
    </location>
</feature>
<feature type="compositionally biased region" description="Polar residues" evidence="1">
    <location>
        <begin position="550"/>
        <end position="559"/>
    </location>
</feature>
<gene>
    <name evidence="3" type="ORF">SLS60_006460</name>
</gene>
<keyword evidence="2" id="KW-0472">Membrane</keyword>
<evidence type="ECO:0000256" key="2">
    <source>
        <dbReference type="SAM" id="Phobius"/>
    </source>
</evidence>
<protein>
    <submittedName>
        <fullName evidence="3">Uncharacterized protein</fullName>
    </submittedName>
</protein>
<dbReference type="Proteomes" id="UP001521785">
    <property type="component" value="Unassembled WGS sequence"/>
</dbReference>
<feature type="region of interest" description="Disordered" evidence="1">
    <location>
        <begin position="522"/>
        <end position="560"/>
    </location>
</feature>
<feature type="compositionally biased region" description="Low complexity" evidence="1">
    <location>
        <begin position="644"/>
        <end position="677"/>
    </location>
</feature>
<feature type="transmembrane region" description="Helical" evidence="2">
    <location>
        <begin position="37"/>
        <end position="57"/>
    </location>
</feature>
<organism evidence="3 4">
    <name type="scientific">Paraconiothyrium brasiliense</name>
    <dbReference type="NCBI Taxonomy" id="300254"/>
    <lineage>
        <taxon>Eukaryota</taxon>
        <taxon>Fungi</taxon>
        <taxon>Dikarya</taxon>
        <taxon>Ascomycota</taxon>
        <taxon>Pezizomycotina</taxon>
        <taxon>Dothideomycetes</taxon>
        <taxon>Pleosporomycetidae</taxon>
        <taxon>Pleosporales</taxon>
        <taxon>Massarineae</taxon>
        <taxon>Didymosphaeriaceae</taxon>
        <taxon>Paraconiothyrium</taxon>
    </lineage>
</organism>